<reference evidence="1" key="1">
    <citation type="submission" date="2022-02" db="EMBL/GenBank/DDBJ databases">
        <authorList>
            <person name="Henning P.M."/>
            <person name="McCubbin A.G."/>
            <person name="Shore J.S."/>
        </authorList>
    </citation>
    <scope>NUCLEOTIDE SEQUENCE</scope>
    <source>
        <strain evidence="1">F60SS</strain>
        <tissue evidence="1">Leaves</tissue>
    </source>
</reference>
<dbReference type="GO" id="GO:0043565">
    <property type="term" value="F:sequence-specific DNA binding"/>
    <property type="evidence" value="ECO:0007669"/>
    <property type="project" value="InterPro"/>
</dbReference>
<gene>
    <name evidence="1" type="ORF">Tsubulata_009197</name>
</gene>
<reference evidence="1" key="2">
    <citation type="journal article" date="2023" name="Plants (Basel)">
        <title>Annotation of the Turnera subulata (Passifloraceae) Draft Genome Reveals the S-Locus Evolved after the Divergence of Turneroideae from Passifloroideae in a Stepwise Manner.</title>
        <authorList>
            <person name="Henning P.M."/>
            <person name="Roalson E.H."/>
            <person name="Mir W."/>
            <person name="McCubbin A.G."/>
            <person name="Shore J.S."/>
        </authorList>
    </citation>
    <scope>NUCLEOTIDE SEQUENCE</scope>
    <source>
        <strain evidence="1">F60SS</strain>
    </source>
</reference>
<accession>A0A9Q0FNC4</accession>
<protein>
    <submittedName>
        <fullName evidence="1">Uncharacterized protein</fullName>
    </submittedName>
</protein>
<dbReference type="SUPFAM" id="SSF74784">
    <property type="entry name" value="Translin"/>
    <property type="match status" value="1"/>
</dbReference>
<sequence>MAKNEKRDRVGKASRDVTMNNKAIFQVHRVSKYNKEEVLDKAEKAFSNCRERNCRGRISGC</sequence>
<name>A0A9Q0FNC4_9ROSI</name>
<evidence type="ECO:0000313" key="2">
    <source>
        <dbReference type="Proteomes" id="UP001141552"/>
    </source>
</evidence>
<dbReference type="EMBL" id="JAKUCV010004911">
    <property type="protein sequence ID" value="KAJ4833587.1"/>
    <property type="molecule type" value="Genomic_DNA"/>
</dbReference>
<organism evidence="1 2">
    <name type="scientific">Turnera subulata</name>
    <dbReference type="NCBI Taxonomy" id="218843"/>
    <lineage>
        <taxon>Eukaryota</taxon>
        <taxon>Viridiplantae</taxon>
        <taxon>Streptophyta</taxon>
        <taxon>Embryophyta</taxon>
        <taxon>Tracheophyta</taxon>
        <taxon>Spermatophyta</taxon>
        <taxon>Magnoliopsida</taxon>
        <taxon>eudicotyledons</taxon>
        <taxon>Gunneridae</taxon>
        <taxon>Pentapetalae</taxon>
        <taxon>rosids</taxon>
        <taxon>fabids</taxon>
        <taxon>Malpighiales</taxon>
        <taxon>Passifloraceae</taxon>
        <taxon>Turnera</taxon>
    </lineage>
</organism>
<evidence type="ECO:0000313" key="1">
    <source>
        <dbReference type="EMBL" id="KAJ4833587.1"/>
    </source>
</evidence>
<proteinExistence type="predicted"/>
<dbReference type="InterPro" id="IPR036081">
    <property type="entry name" value="Translin_sf"/>
</dbReference>
<comment type="caution">
    <text evidence="1">The sequence shown here is derived from an EMBL/GenBank/DDBJ whole genome shotgun (WGS) entry which is preliminary data.</text>
</comment>
<dbReference type="Gene3D" id="1.20.58.190">
    <property type="entry name" value="Translin, domain 1"/>
    <property type="match status" value="1"/>
</dbReference>
<dbReference type="Proteomes" id="UP001141552">
    <property type="component" value="Unassembled WGS sequence"/>
</dbReference>
<keyword evidence="2" id="KW-1185">Reference proteome</keyword>
<dbReference type="AlphaFoldDB" id="A0A9Q0FNC4"/>
<dbReference type="OrthoDB" id="31005at2759"/>
<dbReference type="InterPro" id="IPR016068">
    <property type="entry name" value="Translin_N"/>
</dbReference>